<gene>
    <name evidence="2" type="ORF">SAMN05216272_107219</name>
</gene>
<accession>A0A1G8J7V7</accession>
<dbReference type="InterPro" id="IPR036061">
    <property type="entry name" value="CheW-like_dom_sf"/>
</dbReference>
<dbReference type="GO" id="GO:0006935">
    <property type="term" value="P:chemotaxis"/>
    <property type="evidence" value="ECO:0007669"/>
    <property type="project" value="InterPro"/>
</dbReference>
<dbReference type="Proteomes" id="UP000199636">
    <property type="component" value="Unassembled WGS sequence"/>
</dbReference>
<dbReference type="InterPro" id="IPR002545">
    <property type="entry name" value="CheW-lke_dom"/>
</dbReference>
<dbReference type="RefSeq" id="WP_090264500.1">
    <property type="nucleotide sequence ID" value="NZ_FNDS01000007.1"/>
</dbReference>
<dbReference type="SMART" id="SM00260">
    <property type="entry name" value="CheW"/>
    <property type="match status" value="1"/>
</dbReference>
<dbReference type="PROSITE" id="PS50851">
    <property type="entry name" value="CHEW"/>
    <property type="match status" value="1"/>
</dbReference>
<evidence type="ECO:0000313" key="2">
    <source>
        <dbReference type="EMBL" id="SDI27348.1"/>
    </source>
</evidence>
<keyword evidence="3" id="KW-1185">Reference proteome</keyword>
<evidence type="ECO:0000313" key="3">
    <source>
        <dbReference type="Proteomes" id="UP000199636"/>
    </source>
</evidence>
<name>A0A1G8J7V7_9PSED</name>
<dbReference type="Pfam" id="PF01584">
    <property type="entry name" value="CheW"/>
    <property type="match status" value="1"/>
</dbReference>
<proteinExistence type="predicted"/>
<organism evidence="2 3">
    <name type="scientific">Pseudomonas panipatensis</name>
    <dbReference type="NCBI Taxonomy" id="428992"/>
    <lineage>
        <taxon>Bacteria</taxon>
        <taxon>Pseudomonadati</taxon>
        <taxon>Pseudomonadota</taxon>
        <taxon>Gammaproteobacteria</taxon>
        <taxon>Pseudomonadales</taxon>
        <taxon>Pseudomonadaceae</taxon>
        <taxon>Pseudomonas</taxon>
    </lineage>
</organism>
<evidence type="ECO:0000259" key="1">
    <source>
        <dbReference type="PROSITE" id="PS50851"/>
    </source>
</evidence>
<dbReference type="SUPFAM" id="SSF50341">
    <property type="entry name" value="CheW-like"/>
    <property type="match status" value="1"/>
</dbReference>
<sequence>MSDLSLPQETVATAVAAKPPAKDEAPSSLTGLLVPLSDRTLLLPNVAVAELITYRPPQTQPGLPAWYLGQIAWRDLRLPLLSFEAASRGSAEVGAGARVIVINALGGRPQVKFLALLVQGIPRSVKVGPELARADVELAPLELAAVSIGPDLARIPDLVALEQKLADAGLI</sequence>
<reference evidence="3" key="1">
    <citation type="submission" date="2016-10" db="EMBL/GenBank/DDBJ databases">
        <authorList>
            <person name="Varghese N."/>
            <person name="Submissions S."/>
        </authorList>
    </citation>
    <scope>NUCLEOTIDE SEQUENCE [LARGE SCALE GENOMIC DNA]</scope>
    <source>
        <strain evidence="3">CCM 7469</strain>
    </source>
</reference>
<dbReference type="EMBL" id="FNDS01000007">
    <property type="protein sequence ID" value="SDI27348.1"/>
    <property type="molecule type" value="Genomic_DNA"/>
</dbReference>
<dbReference type="OrthoDB" id="5765252at2"/>
<dbReference type="GO" id="GO:0007165">
    <property type="term" value="P:signal transduction"/>
    <property type="evidence" value="ECO:0007669"/>
    <property type="project" value="InterPro"/>
</dbReference>
<dbReference type="STRING" id="428992.SAMN05216272_107219"/>
<protein>
    <submittedName>
        <fullName evidence="2">Chemosensory pili system protein ChpC</fullName>
    </submittedName>
</protein>
<feature type="domain" description="CheW-like" evidence="1">
    <location>
        <begin position="28"/>
        <end position="167"/>
    </location>
</feature>
<dbReference type="AlphaFoldDB" id="A0A1G8J7V7"/>